<reference evidence="3 4" key="1">
    <citation type="submission" date="2021-12" db="EMBL/GenBank/DDBJ databases">
        <title>Genome sequence of Kibdelosporangium philippinense ATCC 49844.</title>
        <authorList>
            <person name="Fedorov E.A."/>
            <person name="Omeragic M."/>
            <person name="Shalygina K.F."/>
            <person name="Maclea K.S."/>
        </authorList>
    </citation>
    <scope>NUCLEOTIDE SEQUENCE [LARGE SCALE GENOMIC DNA]</scope>
    <source>
        <strain evidence="3 4">ATCC 49844</strain>
    </source>
</reference>
<gene>
    <name evidence="3" type="ORF">LWC34_13565</name>
</gene>
<dbReference type="EMBL" id="JAJVCN010000001">
    <property type="protein sequence ID" value="MCE7003849.1"/>
    <property type="molecule type" value="Genomic_DNA"/>
</dbReference>
<evidence type="ECO:0000256" key="1">
    <source>
        <dbReference type="SAM" id="MobiDB-lite"/>
    </source>
</evidence>
<proteinExistence type="predicted"/>
<feature type="region of interest" description="Disordered" evidence="1">
    <location>
        <begin position="23"/>
        <end position="46"/>
    </location>
</feature>
<keyword evidence="4" id="KW-1185">Reference proteome</keyword>
<feature type="chain" id="PRO_5045758605" description="Small secreted protein" evidence="2">
    <location>
        <begin position="19"/>
        <end position="207"/>
    </location>
</feature>
<feature type="signal peptide" evidence="2">
    <location>
        <begin position="1"/>
        <end position="18"/>
    </location>
</feature>
<dbReference type="RefSeq" id="WP_233725404.1">
    <property type="nucleotide sequence ID" value="NZ_JAJVCN010000001.1"/>
</dbReference>
<dbReference type="Proteomes" id="UP001521150">
    <property type="component" value="Unassembled WGS sequence"/>
</dbReference>
<evidence type="ECO:0000313" key="3">
    <source>
        <dbReference type="EMBL" id="MCE7003849.1"/>
    </source>
</evidence>
<keyword evidence="2" id="KW-0732">Signal</keyword>
<sequence>MRRLIAVPALVTALVLTACNGGGQQQPAGPNPAPNTNTPAAAPNPAQIDFADDVCDAVAEFVVPAAGARPDTSSPAAAVNSYKVQLAKVSDGLRDATEGLNDVNPAAIPDGQATVDDLRATFAQMKQAVDTNKAKLDAVDMTNQKAMTTAVQEVNKEMVNLAASKNPLSQPALNTPQMEQAAAQAPECQKIKQVVANRTTTAPPPTS</sequence>
<accession>A0ABS8Z9Q1</accession>
<dbReference type="PROSITE" id="PS51257">
    <property type="entry name" value="PROKAR_LIPOPROTEIN"/>
    <property type="match status" value="1"/>
</dbReference>
<organism evidence="3 4">
    <name type="scientific">Kibdelosporangium philippinense</name>
    <dbReference type="NCBI Taxonomy" id="211113"/>
    <lineage>
        <taxon>Bacteria</taxon>
        <taxon>Bacillati</taxon>
        <taxon>Actinomycetota</taxon>
        <taxon>Actinomycetes</taxon>
        <taxon>Pseudonocardiales</taxon>
        <taxon>Pseudonocardiaceae</taxon>
        <taxon>Kibdelosporangium</taxon>
    </lineage>
</organism>
<evidence type="ECO:0000256" key="2">
    <source>
        <dbReference type="SAM" id="SignalP"/>
    </source>
</evidence>
<feature type="compositionally biased region" description="Low complexity" evidence="1">
    <location>
        <begin position="34"/>
        <end position="46"/>
    </location>
</feature>
<name>A0ABS8Z9Q1_9PSEU</name>
<evidence type="ECO:0008006" key="5">
    <source>
        <dbReference type="Google" id="ProtNLM"/>
    </source>
</evidence>
<evidence type="ECO:0000313" key="4">
    <source>
        <dbReference type="Proteomes" id="UP001521150"/>
    </source>
</evidence>
<comment type="caution">
    <text evidence="3">The sequence shown here is derived from an EMBL/GenBank/DDBJ whole genome shotgun (WGS) entry which is preliminary data.</text>
</comment>
<protein>
    <recommendedName>
        <fullName evidence="5">Small secreted protein</fullName>
    </recommendedName>
</protein>